<comment type="caution">
    <text evidence="1">The sequence shown here is derived from an EMBL/GenBank/DDBJ whole genome shotgun (WGS) entry which is preliminary data.</text>
</comment>
<reference evidence="1 2" key="1">
    <citation type="submission" date="2020-08" db="EMBL/GenBank/DDBJ databases">
        <title>Genomic Encyclopedia of Type Strains, Phase IV (KMG-V): Genome sequencing to study the core and pangenomes of soil and plant-associated prokaryotes.</title>
        <authorList>
            <person name="Whitman W."/>
        </authorList>
    </citation>
    <scope>NUCLEOTIDE SEQUENCE [LARGE SCALE GENOMIC DNA]</scope>
    <source>
        <strain evidence="1 2">S3M1</strain>
    </source>
</reference>
<organism evidence="1 2">
    <name type="scientific">Pedobacter cryoconitis</name>
    <dbReference type="NCBI Taxonomy" id="188932"/>
    <lineage>
        <taxon>Bacteria</taxon>
        <taxon>Pseudomonadati</taxon>
        <taxon>Bacteroidota</taxon>
        <taxon>Sphingobacteriia</taxon>
        <taxon>Sphingobacteriales</taxon>
        <taxon>Sphingobacteriaceae</taxon>
        <taxon>Pedobacter</taxon>
    </lineage>
</organism>
<evidence type="ECO:0000313" key="2">
    <source>
        <dbReference type="Proteomes" id="UP000537204"/>
    </source>
</evidence>
<proteinExistence type="predicted"/>
<protein>
    <submittedName>
        <fullName evidence="1">Uncharacterized protein</fullName>
    </submittedName>
</protein>
<name>A0A7W8ZMH5_9SPHI</name>
<dbReference type="EMBL" id="JACHCE010000003">
    <property type="protein sequence ID" value="MBB5636512.1"/>
    <property type="molecule type" value="Genomic_DNA"/>
</dbReference>
<sequence>MSGASILIPGNSRPYQGGILFYTNRPAAAIEDANFTGKLSMLIKNDGNVGIGTDEPGIYRLAVNGKIRAKEIQVDTEWPDFVFEETYPLRTLSSVELYIKKNKHLPEIPSEKEVRENGISLGEMNAKLLQKIEELTLYMIEIKKENVILKKEVKDIKLPIKK</sequence>
<evidence type="ECO:0000313" key="1">
    <source>
        <dbReference type="EMBL" id="MBB5636512.1"/>
    </source>
</evidence>
<gene>
    <name evidence="1" type="ORF">HDE68_002413</name>
</gene>
<dbReference type="RefSeq" id="WP_183882151.1">
    <property type="nucleotide sequence ID" value="NZ_JACHCE010000003.1"/>
</dbReference>
<dbReference type="Proteomes" id="UP000537204">
    <property type="component" value="Unassembled WGS sequence"/>
</dbReference>
<accession>A0A7W8ZMH5</accession>
<dbReference type="AlphaFoldDB" id="A0A7W8ZMH5"/>